<proteinExistence type="predicted"/>
<keyword evidence="4" id="KW-1185">Reference proteome</keyword>
<accession>A0A194X466</accession>
<dbReference type="Pfam" id="PF06985">
    <property type="entry name" value="HET"/>
    <property type="match status" value="1"/>
</dbReference>
<dbReference type="InterPro" id="IPR058525">
    <property type="entry name" value="DUF8212"/>
</dbReference>
<dbReference type="InParanoid" id="A0A194X466"/>
<feature type="non-terminal residue" evidence="3">
    <location>
        <position position="245"/>
    </location>
</feature>
<reference evidence="3 4" key="1">
    <citation type="submission" date="2015-10" db="EMBL/GenBank/DDBJ databases">
        <title>Full genome of DAOMC 229536 Phialocephala scopiformis, a fungal endophyte of spruce producing the potent anti-insectan compound rugulosin.</title>
        <authorList>
            <consortium name="DOE Joint Genome Institute"/>
            <person name="Walker A.K."/>
            <person name="Frasz S.L."/>
            <person name="Seifert K.A."/>
            <person name="Miller J.D."/>
            <person name="Mondo S.J."/>
            <person name="Labutti K."/>
            <person name="Lipzen A."/>
            <person name="Dockter R."/>
            <person name="Kennedy M."/>
            <person name="Grigoriev I.V."/>
            <person name="Spatafora J.W."/>
        </authorList>
    </citation>
    <scope>NUCLEOTIDE SEQUENCE [LARGE SCALE GENOMIC DNA]</scope>
    <source>
        <strain evidence="3 4">CBS 120377</strain>
    </source>
</reference>
<dbReference type="PANTHER" id="PTHR10622:SF10">
    <property type="entry name" value="HET DOMAIN-CONTAINING PROTEIN"/>
    <property type="match status" value="1"/>
</dbReference>
<dbReference type="Pfam" id="PF26640">
    <property type="entry name" value="DUF8212"/>
    <property type="match status" value="1"/>
</dbReference>
<dbReference type="AlphaFoldDB" id="A0A194X466"/>
<name>A0A194X466_MOLSC</name>
<dbReference type="RefSeq" id="XP_018069204.1">
    <property type="nucleotide sequence ID" value="XM_018208098.1"/>
</dbReference>
<dbReference type="InterPro" id="IPR010730">
    <property type="entry name" value="HET"/>
</dbReference>
<feature type="domain" description="DUF8212" evidence="2">
    <location>
        <begin position="224"/>
        <end position="245"/>
    </location>
</feature>
<feature type="domain" description="Heterokaryon incompatibility" evidence="1">
    <location>
        <begin position="23"/>
        <end position="112"/>
    </location>
</feature>
<dbReference type="OrthoDB" id="674604at2759"/>
<gene>
    <name evidence="3" type="ORF">LY89DRAFT_535887</name>
</gene>
<evidence type="ECO:0000259" key="1">
    <source>
        <dbReference type="Pfam" id="PF06985"/>
    </source>
</evidence>
<dbReference type="EMBL" id="KQ947419">
    <property type="protein sequence ID" value="KUJ14849.1"/>
    <property type="molecule type" value="Genomic_DNA"/>
</dbReference>
<protein>
    <submittedName>
        <fullName evidence="3">HET-domain-containing protein</fullName>
    </submittedName>
</protein>
<dbReference type="KEGG" id="psco:LY89DRAFT_535887"/>
<evidence type="ECO:0000313" key="3">
    <source>
        <dbReference type="EMBL" id="KUJ14849.1"/>
    </source>
</evidence>
<dbReference type="GeneID" id="28817824"/>
<dbReference type="Proteomes" id="UP000070700">
    <property type="component" value="Unassembled WGS sequence"/>
</dbReference>
<evidence type="ECO:0000313" key="4">
    <source>
        <dbReference type="Proteomes" id="UP000070700"/>
    </source>
</evidence>
<dbReference type="PANTHER" id="PTHR10622">
    <property type="entry name" value="HET DOMAIN-CONTAINING PROTEIN"/>
    <property type="match status" value="1"/>
</dbReference>
<evidence type="ECO:0000259" key="2">
    <source>
        <dbReference type="Pfam" id="PF26640"/>
    </source>
</evidence>
<organism evidence="3 4">
    <name type="scientific">Mollisia scopiformis</name>
    <name type="common">Conifer needle endophyte fungus</name>
    <name type="synonym">Phialocephala scopiformis</name>
    <dbReference type="NCBI Taxonomy" id="149040"/>
    <lineage>
        <taxon>Eukaryota</taxon>
        <taxon>Fungi</taxon>
        <taxon>Dikarya</taxon>
        <taxon>Ascomycota</taxon>
        <taxon>Pezizomycotina</taxon>
        <taxon>Leotiomycetes</taxon>
        <taxon>Helotiales</taxon>
        <taxon>Mollisiaceae</taxon>
        <taxon>Mollisia</taxon>
    </lineage>
</organism>
<sequence length="245" mass="28089">MRLLNVGTKQLKDFMGDDNIPEYAILSHTWGEDEVTFDGLLDLFVKSKLGYTKIDYCCQQALEDGLEWVWIDTCCIDKSSSAELSEAINSMFRWYQNAVCCYVYLSDYFQSTGSDEVGNASGFANCRWFTRGWTLQELLAPKTVLFYSRTWIYLGSKDTLCKTLSEITGIERETLEGEALNRTSIARRMYWAAGRVTTRTEDLAYCLLGIFDVNMPLLYGEGEKAFFRLQEEIIKSSSDQSLFAW</sequence>